<dbReference type="InterPro" id="IPR040206">
    <property type="entry name" value="Zds1/2"/>
</dbReference>
<protein>
    <recommendedName>
        <fullName evidence="2">Protein Zds1 C-terminal domain-containing protein</fullName>
    </recommendedName>
</protein>
<feature type="compositionally biased region" description="Pro residues" evidence="1">
    <location>
        <begin position="248"/>
        <end position="258"/>
    </location>
</feature>
<feature type="region of interest" description="Disordered" evidence="1">
    <location>
        <begin position="58"/>
        <end position="126"/>
    </location>
</feature>
<feature type="compositionally biased region" description="Basic and acidic residues" evidence="1">
    <location>
        <begin position="864"/>
        <end position="873"/>
    </location>
</feature>
<feature type="compositionally biased region" description="Polar residues" evidence="1">
    <location>
        <begin position="195"/>
        <end position="205"/>
    </location>
</feature>
<feature type="compositionally biased region" description="Polar residues" evidence="1">
    <location>
        <begin position="169"/>
        <end position="187"/>
    </location>
</feature>
<dbReference type="EMBL" id="PJQD01000038">
    <property type="protein sequence ID" value="POY73424.1"/>
    <property type="molecule type" value="Genomic_DNA"/>
</dbReference>
<dbReference type="GO" id="GO:0010971">
    <property type="term" value="P:positive regulation of G2/M transition of mitotic cell cycle"/>
    <property type="evidence" value="ECO:0007669"/>
    <property type="project" value="TreeGrafter"/>
</dbReference>
<dbReference type="AlphaFoldDB" id="A0A2S5B9H8"/>
<dbReference type="SMART" id="SM01327">
    <property type="entry name" value="Zds_C"/>
    <property type="match status" value="1"/>
</dbReference>
<feature type="compositionally biased region" description="Low complexity" evidence="1">
    <location>
        <begin position="1048"/>
        <end position="1058"/>
    </location>
</feature>
<proteinExistence type="predicted"/>
<keyword evidence="4" id="KW-1185">Reference proteome</keyword>
<feature type="region of interest" description="Disordered" evidence="1">
    <location>
        <begin position="138"/>
        <end position="303"/>
    </location>
</feature>
<feature type="compositionally biased region" description="Low complexity" evidence="1">
    <location>
        <begin position="690"/>
        <end position="711"/>
    </location>
</feature>
<evidence type="ECO:0000313" key="4">
    <source>
        <dbReference type="Proteomes" id="UP000237144"/>
    </source>
</evidence>
<dbReference type="Pfam" id="PF08632">
    <property type="entry name" value="Zds_C"/>
    <property type="match status" value="1"/>
</dbReference>
<feature type="compositionally biased region" description="Low complexity" evidence="1">
    <location>
        <begin position="498"/>
        <end position="515"/>
    </location>
</feature>
<feature type="compositionally biased region" description="Pro residues" evidence="1">
    <location>
        <begin position="876"/>
        <end position="891"/>
    </location>
</feature>
<gene>
    <name evidence="3" type="ORF">BMF94_3762</name>
</gene>
<dbReference type="STRING" id="741276.A0A2S5B9H8"/>
<dbReference type="InterPro" id="IPR013941">
    <property type="entry name" value="ZDS1_C"/>
</dbReference>
<dbReference type="Proteomes" id="UP000237144">
    <property type="component" value="Unassembled WGS sequence"/>
</dbReference>
<feature type="compositionally biased region" description="Low complexity" evidence="1">
    <location>
        <begin position="583"/>
        <end position="594"/>
    </location>
</feature>
<feature type="compositionally biased region" description="Basic and acidic residues" evidence="1">
    <location>
        <begin position="91"/>
        <end position="119"/>
    </location>
</feature>
<feature type="region of interest" description="Disordered" evidence="1">
    <location>
        <begin position="498"/>
        <end position="896"/>
    </location>
</feature>
<sequence>MSASDPGTPPPPVPPPHLAFARHATEPASTATGSLTDLQHLSDQGHCIPPSAAPLVATVLPGTGGERATSDLASSTSRTGSRTYQEAMLQQREDQRGGSANRDRSAAAGVREHGGRPAADDSDLMTMNELRVEMETLLSLRRRSMNQPMTVDPDLPPTSPPTSSPPTAHTPNMPTSPTFAVTTSVPSSGDPAQRSKASQRPQLTLQLAPPVLEGPTGGPISPTAPSPAETGTLTRRRSTIAPKLPSEHPLPSPPPPMPNRGYPSPFGGLAPPSPTASGSQGDAASSAASAQSVPPTLPTSYLDIPLASASSSSTSELFWLPASLHPELAPQEFKAFIREQTTPEALARRSSVKSTTPGATGARVGSAGTSRIGRRASLLRGEYKPRQDDGVGESAASTGGGGIAPRSDLLQRTSSEGNRRGRRSVVNFEELTIKDLQRLEELAGVYNGAPCSGSAELTKNSGPPAAKAEAEGTTAGEEEEGERLGRVLRRSLSLNPHRVAAAAAAAAAAEQADQASSGPSRPLGSLAEEQPDELTDEAPLIVPPPGQILRRNARTRIRKDSADIGRAGGSRFGSGPSTRRQRSSTGGDSAGSGSVDLRASTSSSAYGGTIEDDNLSVGDHSVEDSVSYESHDEPVRGIRAPPPSAEADVATIGKYGPAPSPSASSDNQHIEFSMPSEHPPVVYEEPDSLVTPMQQVPPAAVVTPTRPVPSTAEDEAPPALPQRPVTVSPASADYDWATHNLPAGAGAGPAPPTPSPPPEPQYHVHPQHLSRQPFNDIPPPQAVPLPIYDREKPSSPSPFPPSSRSDSPKPSGKEKKSGWARLGLGRDDDKSKRKGRGKDDHSATSSPDKGKESSGFLGGLFGRKNRDDHERTAPRAPSPPPEPKIPPPPPTASGVLLPNGQYANFYRLPIHVERAVYRLSHIKLANPRRPLYEQVLISNLIPFLHADTSLWYLGLIQKPTTPPIPAAPPVPIPGMRAQQQQQQQQQQYSNASPTSSNASSDSRSPSREPQKRTGLSKPGRGGRTAETPMRVVNYEVQNQQLAEEHRYQQQQRQQQQQYAPLQTSHVSATPPAKGFFAPPISSTTAEPTARSPERTSAPATIYPITHGRDPYDHSVSGADPDSQAPGNQSFRESYPPDRSAPSSYEHARGDAAGPARSSGVPNPRRLSNGSQVDPSYMASSNPASSATMRERRASAMSDKSFDASEIYDAYAPGSPLQGQGEDPPFPAAPHHGGPTLGAVTPRGSSLKALSGTPTVSVLSGMQERSPR</sequence>
<feature type="region of interest" description="Disordered" evidence="1">
    <location>
        <begin position="1043"/>
        <end position="1267"/>
    </location>
</feature>
<feature type="compositionally biased region" description="Low complexity" evidence="1">
    <location>
        <begin position="276"/>
        <end position="292"/>
    </location>
</feature>
<feature type="domain" description="Protein Zds1 C-terminal" evidence="2">
    <location>
        <begin position="897"/>
        <end position="957"/>
    </location>
</feature>
<comment type="caution">
    <text evidence="3">The sequence shown here is derived from an EMBL/GenBank/DDBJ whole genome shotgun (WGS) entry which is preliminary data.</text>
</comment>
<reference evidence="3 4" key="1">
    <citation type="journal article" date="2018" name="Front. Microbiol.">
        <title>Prospects for Fungal Bioremediation of Acidic Radioactive Waste Sites: Characterization and Genome Sequence of Rhodotorula taiwanensis MD1149.</title>
        <authorList>
            <person name="Tkavc R."/>
            <person name="Matrosova V.Y."/>
            <person name="Grichenko O.E."/>
            <person name="Gostincar C."/>
            <person name="Volpe R.P."/>
            <person name="Klimenkova P."/>
            <person name="Gaidamakova E.K."/>
            <person name="Zhou C.E."/>
            <person name="Stewart B.J."/>
            <person name="Lyman M.G."/>
            <person name="Malfatti S.A."/>
            <person name="Rubinfeld B."/>
            <person name="Courtot M."/>
            <person name="Singh J."/>
            <person name="Dalgard C.L."/>
            <person name="Hamilton T."/>
            <person name="Frey K.G."/>
            <person name="Gunde-Cimerman N."/>
            <person name="Dugan L."/>
            <person name="Daly M.J."/>
        </authorList>
    </citation>
    <scope>NUCLEOTIDE SEQUENCE [LARGE SCALE GENOMIC DNA]</scope>
    <source>
        <strain evidence="3 4">MD1149</strain>
    </source>
</reference>
<evidence type="ECO:0000259" key="2">
    <source>
        <dbReference type="SMART" id="SM01327"/>
    </source>
</evidence>
<feature type="compositionally biased region" description="Low complexity" evidence="1">
    <location>
        <begin position="462"/>
        <end position="475"/>
    </location>
</feature>
<dbReference type="GO" id="GO:0005737">
    <property type="term" value="C:cytoplasm"/>
    <property type="evidence" value="ECO:0007669"/>
    <property type="project" value="TreeGrafter"/>
</dbReference>
<feature type="region of interest" description="Disordered" evidence="1">
    <location>
        <begin position="340"/>
        <end position="421"/>
    </location>
</feature>
<evidence type="ECO:0000256" key="1">
    <source>
        <dbReference type="SAM" id="MobiDB-lite"/>
    </source>
</evidence>
<feature type="compositionally biased region" description="Polar residues" evidence="1">
    <location>
        <begin position="71"/>
        <end position="84"/>
    </location>
</feature>
<feature type="region of interest" description="Disordered" evidence="1">
    <location>
        <begin position="449"/>
        <end position="484"/>
    </location>
</feature>
<dbReference type="GO" id="GO:0030010">
    <property type="term" value="P:establishment of cell polarity"/>
    <property type="evidence" value="ECO:0007669"/>
    <property type="project" value="TreeGrafter"/>
</dbReference>
<feature type="compositionally biased region" description="Low complexity" evidence="1">
    <location>
        <begin position="978"/>
        <end position="1003"/>
    </location>
</feature>
<dbReference type="OrthoDB" id="5589766at2759"/>
<organism evidence="3 4">
    <name type="scientific">Rhodotorula taiwanensis</name>
    <dbReference type="NCBI Taxonomy" id="741276"/>
    <lineage>
        <taxon>Eukaryota</taxon>
        <taxon>Fungi</taxon>
        <taxon>Dikarya</taxon>
        <taxon>Basidiomycota</taxon>
        <taxon>Pucciniomycotina</taxon>
        <taxon>Microbotryomycetes</taxon>
        <taxon>Sporidiobolales</taxon>
        <taxon>Sporidiobolaceae</taxon>
        <taxon>Rhodotorula</taxon>
    </lineage>
</organism>
<accession>A0A2S5B9H8</accession>
<evidence type="ECO:0000313" key="3">
    <source>
        <dbReference type="EMBL" id="POY73424.1"/>
    </source>
</evidence>
<feature type="compositionally biased region" description="Pro residues" evidence="1">
    <location>
        <begin position="154"/>
        <end position="164"/>
    </location>
</feature>
<dbReference type="PANTHER" id="PTHR28089">
    <property type="entry name" value="PROTEIN ZDS1-RELATED"/>
    <property type="match status" value="1"/>
</dbReference>
<feature type="region of interest" description="Disordered" evidence="1">
    <location>
        <begin position="1"/>
        <end position="34"/>
    </location>
</feature>
<feature type="compositionally biased region" description="Basic and acidic residues" evidence="1">
    <location>
        <begin position="824"/>
        <end position="852"/>
    </location>
</feature>
<name>A0A2S5B9H8_9BASI</name>
<feature type="compositionally biased region" description="Pro residues" evidence="1">
    <location>
        <begin position="749"/>
        <end position="760"/>
    </location>
</feature>
<dbReference type="PANTHER" id="PTHR28089:SF1">
    <property type="entry name" value="PROTEIN ZDS1-RELATED"/>
    <property type="match status" value="1"/>
</dbReference>
<feature type="compositionally biased region" description="Pro residues" evidence="1">
    <location>
        <begin position="7"/>
        <end position="17"/>
    </location>
</feature>
<feature type="compositionally biased region" description="Polar residues" evidence="1">
    <location>
        <begin position="1165"/>
        <end position="1187"/>
    </location>
</feature>
<feature type="region of interest" description="Disordered" evidence="1">
    <location>
        <begin position="964"/>
        <end position="1031"/>
    </location>
</feature>